<comment type="caution">
    <text evidence="10">The sequence shown here is derived from an EMBL/GenBank/DDBJ whole genome shotgun (WGS) entry which is preliminary data.</text>
</comment>
<dbReference type="GO" id="GO:0004401">
    <property type="term" value="F:histidinol-phosphatase activity"/>
    <property type="evidence" value="ECO:0007669"/>
    <property type="project" value="UniProtKB-UniRule"/>
</dbReference>
<evidence type="ECO:0000313" key="10">
    <source>
        <dbReference type="EMBL" id="HIQ69477.1"/>
    </source>
</evidence>
<accession>A0A9D0Z5G1</accession>
<evidence type="ECO:0000256" key="4">
    <source>
        <dbReference type="ARBA" id="ARBA00022605"/>
    </source>
</evidence>
<dbReference type="EC" id="3.1.3.15" evidence="3 8"/>
<dbReference type="SUPFAM" id="SSF89550">
    <property type="entry name" value="PHP domain-like"/>
    <property type="match status" value="1"/>
</dbReference>
<evidence type="ECO:0000256" key="5">
    <source>
        <dbReference type="ARBA" id="ARBA00022801"/>
    </source>
</evidence>
<reference evidence="10" key="2">
    <citation type="journal article" date="2021" name="PeerJ">
        <title>Extensive microbial diversity within the chicken gut microbiome revealed by metagenomics and culture.</title>
        <authorList>
            <person name="Gilroy R."/>
            <person name="Ravi A."/>
            <person name="Getino M."/>
            <person name="Pursley I."/>
            <person name="Horton D.L."/>
            <person name="Alikhan N.F."/>
            <person name="Baker D."/>
            <person name="Gharbi K."/>
            <person name="Hall N."/>
            <person name="Watson M."/>
            <person name="Adriaenssens E.M."/>
            <person name="Foster-Nyarko E."/>
            <person name="Jarju S."/>
            <person name="Secka A."/>
            <person name="Antonio M."/>
            <person name="Oren A."/>
            <person name="Chaudhuri R.R."/>
            <person name="La Ragione R."/>
            <person name="Hildebrand F."/>
            <person name="Pallen M.J."/>
        </authorList>
    </citation>
    <scope>NUCLEOTIDE SEQUENCE</scope>
    <source>
        <strain evidence="10">ChiSjej2B20-13462</strain>
    </source>
</reference>
<comment type="catalytic activity">
    <reaction evidence="7 8">
        <text>L-histidinol phosphate + H2O = L-histidinol + phosphate</text>
        <dbReference type="Rhea" id="RHEA:14465"/>
        <dbReference type="ChEBI" id="CHEBI:15377"/>
        <dbReference type="ChEBI" id="CHEBI:43474"/>
        <dbReference type="ChEBI" id="CHEBI:57699"/>
        <dbReference type="ChEBI" id="CHEBI:57980"/>
        <dbReference type="EC" id="3.1.3.15"/>
    </reaction>
</comment>
<dbReference type="PANTHER" id="PTHR21039:SF0">
    <property type="entry name" value="HISTIDINOL-PHOSPHATASE"/>
    <property type="match status" value="1"/>
</dbReference>
<sequence length="270" mass="29266">MTEALRSCVHTHTTFCDGASTPEETVQAALGLGFVSLGFSGHGAAAYDDAAMTPAAEVQYRREILRLRAAYAGQLELLLGQEHDALSPYAGYPYDYLIESVHYLRHQGALLCVDLSRADTEAHIRRFGDPYAYCRAYFETCAAAYEKSPANIAGHLDLVSKFNGAGDLFDEADPRYLGPAREALAVAVERGLAVEVNTGAMARGYRPIPYPAPALLRTLRELGGRVILTSDCHDAARLTYGYAEALALLRAEGFRTALVLRAGGFRETAL</sequence>
<evidence type="ECO:0000313" key="11">
    <source>
        <dbReference type="Proteomes" id="UP000886874"/>
    </source>
</evidence>
<evidence type="ECO:0000256" key="3">
    <source>
        <dbReference type="ARBA" id="ARBA00013085"/>
    </source>
</evidence>
<dbReference type="NCBIfam" id="TIGR01856">
    <property type="entry name" value="hisJ_fam"/>
    <property type="match status" value="1"/>
</dbReference>
<dbReference type="CDD" id="cd12110">
    <property type="entry name" value="PHP_HisPPase_Hisj_like"/>
    <property type="match status" value="1"/>
</dbReference>
<reference evidence="10" key="1">
    <citation type="submission" date="2020-10" db="EMBL/GenBank/DDBJ databases">
        <authorList>
            <person name="Gilroy R."/>
        </authorList>
    </citation>
    <scope>NUCLEOTIDE SEQUENCE</scope>
    <source>
        <strain evidence="10">ChiSjej2B20-13462</strain>
    </source>
</reference>
<comment type="pathway">
    <text evidence="1 8">Amino-acid biosynthesis; L-histidine biosynthesis; L-histidine from 5-phospho-alpha-D-ribose 1-diphosphate: step 8/9.</text>
</comment>
<keyword evidence="6 8" id="KW-0368">Histidine biosynthesis</keyword>
<keyword evidence="4 8" id="KW-0028">Amino-acid biosynthesis</keyword>
<dbReference type="GO" id="GO:0005737">
    <property type="term" value="C:cytoplasm"/>
    <property type="evidence" value="ECO:0007669"/>
    <property type="project" value="TreeGrafter"/>
</dbReference>
<organism evidence="10 11">
    <name type="scientific">Candidatus Avoscillospira stercorigallinarum</name>
    <dbReference type="NCBI Taxonomy" id="2840708"/>
    <lineage>
        <taxon>Bacteria</taxon>
        <taxon>Bacillati</taxon>
        <taxon>Bacillota</taxon>
        <taxon>Clostridia</taxon>
        <taxon>Eubacteriales</taxon>
        <taxon>Oscillospiraceae</taxon>
        <taxon>Oscillospiraceae incertae sedis</taxon>
        <taxon>Candidatus Avoscillospira</taxon>
    </lineage>
</organism>
<dbReference type="InterPro" id="IPR010140">
    <property type="entry name" value="Histidinol_P_phosphatase_HisJ"/>
</dbReference>
<dbReference type="AlphaFoldDB" id="A0A9D0Z5G1"/>
<feature type="domain" description="PHP" evidence="9">
    <location>
        <begin position="10"/>
        <end position="198"/>
    </location>
</feature>
<comment type="similarity">
    <text evidence="2 8">Belongs to the PHP hydrolase family. HisK subfamily.</text>
</comment>
<evidence type="ECO:0000256" key="8">
    <source>
        <dbReference type="RuleBase" id="RU366003"/>
    </source>
</evidence>
<dbReference type="GO" id="GO:0000105">
    <property type="term" value="P:L-histidine biosynthetic process"/>
    <property type="evidence" value="ECO:0007669"/>
    <property type="project" value="UniProtKB-UniRule"/>
</dbReference>
<dbReference type="InterPro" id="IPR004013">
    <property type="entry name" value="PHP_dom"/>
</dbReference>
<dbReference type="Pfam" id="PF02811">
    <property type="entry name" value="PHP"/>
    <property type="match status" value="1"/>
</dbReference>
<dbReference type="EMBL" id="DVFN01000059">
    <property type="protein sequence ID" value="HIQ69477.1"/>
    <property type="molecule type" value="Genomic_DNA"/>
</dbReference>
<evidence type="ECO:0000256" key="7">
    <source>
        <dbReference type="ARBA" id="ARBA00049158"/>
    </source>
</evidence>
<evidence type="ECO:0000259" key="9">
    <source>
        <dbReference type="Pfam" id="PF02811"/>
    </source>
</evidence>
<dbReference type="Proteomes" id="UP000886874">
    <property type="component" value="Unassembled WGS sequence"/>
</dbReference>
<proteinExistence type="inferred from homology"/>
<dbReference type="Gene3D" id="3.20.20.140">
    <property type="entry name" value="Metal-dependent hydrolases"/>
    <property type="match status" value="1"/>
</dbReference>
<gene>
    <name evidence="10" type="ORF">IAA67_04000</name>
</gene>
<evidence type="ECO:0000256" key="2">
    <source>
        <dbReference type="ARBA" id="ARBA00009152"/>
    </source>
</evidence>
<name>A0A9D0Z5G1_9FIRM</name>
<keyword evidence="5 8" id="KW-0378">Hydrolase</keyword>
<dbReference type="InterPro" id="IPR016195">
    <property type="entry name" value="Pol/histidinol_Pase-like"/>
</dbReference>
<protein>
    <recommendedName>
        <fullName evidence="3 8">Histidinol-phosphatase</fullName>
        <shortName evidence="8">HolPase</shortName>
        <ecNumber evidence="3 8">3.1.3.15</ecNumber>
    </recommendedName>
</protein>
<dbReference type="PANTHER" id="PTHR21039">
    <property type="entry name" value="HISTIDINOL PHOSPHATASE-RELATED"/>
    <property type="match status" value="1"/>
</dbReference>
<evidence type="ECO:0000256" key="6">
    <source>
        <dbReference type="ARBA" id="ARBA00023102"/>
    </source>
</evidence>
<evidence type="ECO:0000256" key="1">
    <source>
        <dbReference type="ARBA" id="ARBA00004970"/>
    </source>
</evidence>